<dbReference type="GO" id="GO:0015421">
    <property type="term" value="F:ABC-type oligopeptide transporter activity"/>
    <property type="evidence" value="ECO:0007669"/>
    <property type="project" value="TreeGrafter"/>
</dbReference>
<dbReference type="Gene3D" id="3.40.50.300">
    <property type="entry name" value="P-loop containing nucleotide triphosphate hydrolases"/>
    <property type="match status" value="1"/>
</dbReference>
<feature type="compositionally biased region" description="Basic and acidic residues" evidence="7">
    <location>
        <begin position="573"/>
        <end position="585"/>
    </location>
</feature>
<dbReference type="Pfam" id="PF00664">
    <property type="entry name" value="ABC_membrane"/>
    <property type="match status" value="1"/>
</dbReference>
<keyword evidence="2 8" id="KW-0812">Transmembrane</keyword>
<dbReference type="Gene3D" id="1.20.1560.10">
    <property type="entry name" value="ABC transporter type 1, transmembrane domain"/>
    <property type="match status" value="1"/>
</dbReference>
<dbReference type="SMART" id="SM00382">
    <property type="entry name" value="AAA"/>
    <property type="match status" value="1"/>
</dbReference>
<evidence type="ECO:0000256" key="5">
    <source>
        <dbReference type="ARBA" id="ARBA00022989"/>
    </source>
</evidence>
<evidence type="ECO:0000313" key="11">
    <source>
        <dbReference type="EMBL" id="KAA9374011.1"/>
    </source>
</evidence>
<evidence type="ECO:0000256" key="1">
    <source>
        <dbReference type="ARBA" id="ARBA00004651"/>
    </source>
</evidence>
<dbReference type="GO" id="GO:0005524">
    <property type="term" value="F:ATP binding"/>
    <property type="evidence" value="ECO:0007669"/>
    <property type="project" value="UniProtKB-KW"/>
</dbReference>
<evidence type="ECO:0000259" key="9">
    <source>
        <dbReference type="PROSITE" id="PS50893"/>
    </source>
</evidence>
<sequence length="599" mass="62052">MPGPAPRSSEEQVSHGHGDRLIAALSRETWMPLAATATGSIATTAVALALPAALAAAVNAVVTGRGALTATAYLALLLAGAALAEVATGITSTTATASAIGTLRLRVAGHLLSADVSGATRFSTGELVNRLVSNTATAGSAPVTLLGTITGVAASAGAVVALFAVDPRAGLAFLAGTPVLIVVLRVFVSRVSGLYDEYQSAQGRLAARLTETLAGIRTVRAAGTANREIDRVLRPLADLSSTGHALWRAQSRTVWQIMLLMPLVEILVLAVAGLGVAEGRLTPGALVAVAGYAALGLTFVEQIDPLLGLAYGRSAAVRVLEVLALPVLPAGRRRLPDGPGALSFRGVTVTRGDTRVLDDIDLEIPAGALTAVVGRSGAGKTTLAMLAGRLTEPDHGRVLLDGRRLSDLDPGCLRDAVAYAFERPALLGGDIASAIAYGTARTTREAVRAAARAAEVDDVVSRLPLGYDTPAAGAPLSGGEIQRLGLARALLRRARLTILDDATSGLDTVTEAQVTRTLVEGMRGRTRLVVAHRPATAARADLVIWLEAGRVRGRGTHRELWRHRDYRDLFAPDALDSRGEPHRGEPAGVASRQESSCPR</sequence>
<dbReference type="InterPro" id="IPR006311">
    <property type="entry name" value="TAT_signal"/>
</dbReference>
<feature type="domain" description="ABC transporter" evidence="9">
    <location>
        <begin position="342"/>
        <end position="573"/>
    </location>
</feature>
<dbReference type="InterPro" id="IPR003439">
    <property type="entry name" value="ABC_transporter-like_ATP-bd"/>
</dbReference>
<evidence type="ECO:0000256" key="2">
    <source>
        <dbReference type="ARBA" id="ARBA00022692"/>
    </source>
</evidence>
<keyword evidence="4 11" id="KW-0067">ATP-binding</keyword>
<evidence type="ECO:0000256" key="4">
    <source>
        <dbReference type="ARBA" id="ARBA00022840"/>
    </source>
</evidence>
<feature type="transmembrane region" description="Helical" evidence="8">
    <location>
        <begin position="143"/>
        <end position="165"/>
    </location>
</feature>
<feature type="transmembrane region" description="Helical" evidence="8">
    <location>
        <begin position="171"/>
        <end position="188"/>
    </location>
</feature>
<organism evidence="11 12">
    <name type="scientific">Microbispora cellulosiformans</name>
    <dbReference type="NCBI Taxonomy" id="2614688"/>
    <lineage>
        <taxon>Bacteria</taxon>
        <taxon>Bacillati</taxon>
        <taxon>Actinomycetota</taxon>
        <taxon>Actinomycetes</taxon>
        <taxon>Streptosporangiales</taxon>
        <taxon>Streptosporangiaceae</taxon>
        <taxon>Microbispora</taxon>
    </lineage>
</organism>
<proteinExistence type="predicted"/>
<gene>
    <name evidence="11" type="ORF">F5972_32730</name>
</gene>
<keyword evidence="6 8" id="KW-0472">Membrane</keyword>
<dbReference type="AlphaFoldDB" id="A0A5J5JTQ4"/>
<evidence type="ECO:0000256" key="7">
    <source>
        <dbReference type="SAM" id="MobiDB-lite"/>
    </source>
</evidence>
<comment type="caution">
    <text evidence="11">The sequence shown here is derived from an EMBL/GenBank/DDBJ whole genome shotgun (WGS) entry which is preliminary data.</text>
</comment>
<dbReference type="CDD" id="cd07346">
    <property type="entry name" value="ABC_6TM_exporters"/>
    <property type="match status" value="1"/>
</dbReference>
<evidence type="ECO:0000256" key="3">
    <source>
        <dbReference type="ARBA" id="ARBA00022741"/>
    </source>
</evidence>
<keyword evidence="5 8" id="KW-1133">Transmembrane helix</keyword>
<comment type="subcellular location">
    <subcellularLocation>
        <location evidence="1">Cell membrane</location>
        <topology evidence="1">Multi-pass membrane protein</topology>
    </subcellularLocation>
</comment>
<dbReference type="GO" id="GO:0005886">
    <property type="term" value="C:plasma membrane"/>
    <property type="evidence" value="ECO:0007669"/>
    <property type="project" value="UniProtKB-SubCell"/>
</dbReference>
<dbReference type="PANTHER" id="PTHR43394">
    <property type="entry name" value="ATP-DEPENDENT PERMEASE MDL1, MITOCHONDRIAL"/>
    <property type="match status" value="1"/>
</dbReference>
<name>A0A5J5JTQ4_9ACTN</name>
<dbReference type="EMBL" id="VYTZ01000018">
    <property type="protein sequence ID" value="KAA9374011.1"/>
    <property type="molecule type" value="Genomic_DNA"/>
</dbReference>
<protein>
    <submittedName>
        <fullName evidence="11">ABC transporter ATP-binding protein</fullName>
    </submittedName>
</protein>
<dbReference type="PROSITE" id="PS51318">
    <property type="entry name" value="TAT"/>
    <property type="match status" value="1"/>
</dbReference>
<dbReference type="SUPFAM" id="SSF90123">
    <property type="entry name" value="ABC transporter transmembrane region"/>
    <property type="match status" value="1"/>
</dbReference>
<dbReference type="PROSITE" id="PS00211">
    <property type="entry name" value="ABC_TRANSPORTER_1"/>
    <property type="match status" value="1"/>
</dbReference>
<evidence type="ECO:0000256" key="6">
    <source>
        <dbReference type="ARBA" id="ARBA00023136"/>
    </source>
</evidence>
<keyword evidence="12" id="KW-1185">Reference proteome</keyword>
<accession>A0A5J5JTQ4</accession>
<feature type="region of interest" description="Disordered" evidence="7">
    <location>
        <begin position="573"/>
        <end position="599"/>
    </location>
</feature>
<dbReference type="InterPro" id="IPR017871">
    <property type="entry name" value="ABC_transporter-like_CS"/>
</dbReference>
<dbReference type="Pfam" id="PF00005">
    <property type="entry name" value="ABC_tran"/>
    <property type="match status" value="1"/>
</dbReference>
<dbReference type="InterPro" id="IPR027417">
    <property type="entry name" value="P-loop_NTPase"/>
</dbReference>
<evidence type="ECO:0000256" key="8">
    <source>
        <dbReference type="SAM" id="Phobius"/>
    </source>
</evidence>
<dbReference type="Proteomes" id="UP000327011">
    <property type="component" value="Unassembled WGS sequence"/>
</dbReference>
<feature type="domain" description="ABC transmembrane type-1" evidence="10">
    <location>
        <begin position="40"/>
        <end position="303"/>
    </location>
</feature>
<dbReference type="PANTHER" id="PTHR43394:SF1">
    <property type="entry name" value="ATP-BINDING CASSETTE SUB-FAMILY B MEMBER 10, MITOCHONDRIAL"/>
    <property type="match status" value="1"/>
</dbReference>
<dbReference type="InterPro" id="IPR011527">
    <property type="entry name" value="ABC1_TM_dom"/>
</dbReference>
<dbReference type="InterPro" id="IPR036640">
    <property type="entry name" value="ABC1_TM_sf"/>
</dbReference>
<feature type="transmembrane region" description="Helical" evidence="8">
    <location>
        <begin position="283"/>
        <end position="300"/>
    </location>
</feature>
<evidence type="ECO:0000313" key="12">
    <source>
        <dbReference type="Proteomes" id="UP000327011"/>
    </source>
</evidence>
<dbReference type="PROSITE" id="PS50929">
    <property type="entry name" value="ABC_TM1F"/>
    <property type="match status" value="1"/>
</dbReference>
<dbReference type="GO" id="GO:0016887">
    <property type="term" value="F:ATP hydrolysis activity"/>
    <property type="evidence" value="ECO:0007669"/>
    <property type="project" value="InterPro"/>
</dbReference>
<reference evidence="11 12" key="1">
    <citation type="submission" date="2019-09" db="EMBL/GenBank/DDBJ databases">
        <title>Screening of Novel Bioactive Compounds from Soil-Associated.</title>
        <authorList>
            <person name="Gong X."/>
        </authorList>
    </citation>
    <scope>NUCLEOTIDE SEQUENCE [LARGE SCALE GENOMIC DNA]</scope>
    <source>
        <strain evidence="11 12">Gxj-6</strain>
    </source>
</reference>
<keyword evidence="3" id="KW-0547">Nucleotide-binding</keyword>
<feature type="transmembrane region" description="Helical" evidence="8">
    <location>
        <begin position="30"/>
        <end position="54"/>
    </location>
</feature>
<dbReference type="InterPro" id="IPR039421">
    <property type="entry name" value="Type_1_exporter"/>
</dbReference>
<dbReference type="PROSITE" id="PS50893">
    <property type="entry name" value="ABC_TRANSPORTER_2"/>
    <property type="match status" value="1"/>
</dbReference>
<feature type="transmembrane region" description="Helical" evidence="8">
    <location>
        <begin position="257"/>
        <end position="277"/>
    </location>
</feature>
<dbReference type="InterPro" id="IPR003593">
    <property type="entry name" value="AAA+_ATPase"/>
</dbReference>
<dbReference type="RefSeq" id="WP_150939320.1">
    <property type="nucleotide sequence ID" value="NZ_VYTZ01000018.1"/>
</dbReference>
<dbReference type="SUPFAM" id="SSF52540">
    <property type="entry name" value="P-loop containing nucleoside triphosphate hydrolases"/>
    <property type="match status" value="1"/>
</dbReference>
<evidence type="ECO:0000259" key="10">
    <source>
        <dbReference type="PROSITE" id="PS50929"/>
    </source>
</evidence>